<dbReference type="InterPro" id="IPR032675">
    <property type="entry name" value="LRR_dom_sf"/>
</dbReference>
<organism evidence="1 2">
    <name type="scientific">Arctia plantaginis</name>
    <name type="common">Wood tiger moth</name>
    <name type="synonym">Phalaena plantaginis</name>
    <dbReference type="NCBI Taxonomy" id="874455"/>
    <lineage>
        <taxon>Eukaryota</taxon>
        <taxon>Metazoa</taxon>
        <taxon>Ecdysozoa</taxon>
        <taxon>Arthropoda</taxon>
        <taxon>Hexapoda</taxon>
        <taxon>Insecta</taxon>
        <taxon>Pterygota</taxon>
        <taxon>Neoptera</taxon>
        <taxon>Endopterygota</taxon>
        <taxon>Lepidoptera</taxon>
        <taxon>Glossata</taxon>
        <taxon>Ditrysia</taxon>
        <taxon>Noctuoidea</taxon>
        <taxon>Erebidae</taxon>
        <taxon>Arctiinae</taxon>
        <taxon>Arctia</taxon>
    </lineage>
</organism>
<gene>
    <name evidence="1" type="ORF">APLA_LOCUS15627</name>
</gene>
<dbReference type="SUPFAM" id="SSF52047">
    <property type="entry name" value="RNI-like"/>
    <property type="match status" value="1"/>
</dbReference>
<dbReference type="PANTHER" id="PTHR13318">
    <property type="entry name" value="PARTNER OF PAIRED, ISOFORM B-RELATED"/>
    <property type="match status" value="1"/>
</dbReference>
<dbReference type="EMBL" id="CADEBC010000587">
    <property type="protein sequence ID" value="CAB3256896.1"/>
    <property type="molecule type" value="Genomic_DNA"/>
</dbReference>
<dbReference type="Gene3D" id="3.80.10.10">
    <property type="entry name" value="Ribonuclease Inhibitor"/>
    <property type="match status" value="1"/>
</dbReference>
<evidence type="ECO:0000313" key="2">
    <source>
        <dbReference type="Proteomes" id="UP000494106"/>
    </source>
</evidence>
<protein>
    <submittedName>
        <fullName evidence="1">Uncharacterized protein</fullName>
    </submittedName>
</protein>
<dbReference type="OrthoDB" id="6367911at2759"/>
<name>A0A8S1BB36_ARCPL</name>
<proteinExistence type="predicted"/>
<dbReference type="GO" id="GO:0019005">
    <property type="term" value="C:SCF ubiquitin ligase complex"/>
    <property type="evidence" value="ECO:0007669"/>
    <property type="project" value="TreeGrafter"/>
</dbReference>
<dbReference type="GO" id="GO:0031146">
    <property type="term" value="P:SCF-dependent proteasomal ubiquitin-dependent protein catabolic process"/>
    <property type="evidence" value="ECO:0007669"/>
    <property type="project" value="TreeGrafter"/>
</dbReference>
<comment type="caution">
    <text evidence="1">The sequence shown here is derived from an EMBL/GenBank/DDBJ whole genome shotgun (WGS) entry which is preliminary data.</text>
</comment>
<dbReference type="AlphaFoldDB" id="A0A8S1BB36"/>
<accession>A0A8S1BB36</accession>
<reference evidence="1 2" key="1">
    <citation type="submission" date="2020-04" db="EMBL/GenBank/DDBJ databases">
        <authorList>
            <person name="Wallbank WR R."/>
            <person name="Pardo Diaz C."/>
            <person name="Kozak K."/>
            <person name="Martin S."/>
            <person name="Jiggins C."/>
            <person name="Moest M."/>
            <person name="Warren A I."/>
            <person name="Byers J.R.P. K."/>
            <person name="Montejo-Kovacevich G."/>
            <person name="Yen C E."/>
        </authorList>
    </citation>
    <scope>NUCLEOTIDE SEQUENCE [LARGE SCALE GENOMIC DNA]</scope>
</reference>
<keyword evidence="2" id="KW-1185">Reference proteome</keyword>
<dbReference type="Proteomes" id="UP000494106">
    <property type="component" value="Unassembled WGS sequence"/>
</dbReference>
<evidence type="ECO:0000313" key="1">
    <source>
        <dbReference type="EMBL" id="CAB3256896.1"/>
    </source>
</evidence>
<sequence>MSPPKQPYTLFKLCVKSCIGLINSACYVIEKSYPESKFNECEKEAFELKCHLMSMLPARLFDVLCSERTCCQYRGDPRVQLHVLTHPNMTVFRKCDLDNSIPQRFWINTLANFGRLVVLDLKFICTDEILQVVGVSCPLLEEINIVSRVDICKSLFNASVLIRNVSDAGLCSITNLKHLRILAMDPPRNERASRIGRCVSQAGIIMLIVKLPYLEELRIESCDIGSTLIGTTMEIGPLSLRKINCHFASADGIKKLIKICPYLRELSVTHLSEHNKDAILEQISVSELRLNKLDLSFFSYSDSMQQLLTVKGCYLTHFTLWEIDHSLTLDAVLSLGRCCPNLSSLCIMTQSKCLVIPRYFRRPKKIFSELRNLTLGNENFSIDDLLTFFLECTDNLQKLVLKYQTKSNIDDTLLHLLKKGHLKNIRTLWLDCTLEVSRNVIKQIIQLCEQLQMFTVDFAEDMSEVHRYISENNLDLKLGGY</sequence>